<dbReference type="CDD" id="cd14660">
    <property type="entry name" value="E2F_DD"/>
    <property type="match status" value="1"/>
</dbReference>
<dbReference type="PANTHER" id="PTHR12081">
    <property type="entry name" value="TRANSCRIPTION FACTOR E2F"/>
    <property type="match status" value="1"/>
</dbReference>
<evidence type="ECO:0000256" key="2">
    <source>
        <dbReference type="ARBA" id="ARBA00023015"/>
    </source>
</evidence>
<keyword evidence="2 5" id="KW-0805">Transcription regulation</keyword>
<evidence type="ECO:0000313" key="8">
    <source>
        <dbReference type="Proteomes" id="UP001591681"/>
    </source>
</evidence>
<dbReference type="Pfam" id="PF02319">
    <property type="entry name" value="WHD_E2F_TDP"/>
    <property type="match status" value="1"/>
</dbReference>
<dbReference type="EMBL" id="JBHFQA010000001">
    <property type="protein sequence ID" value="KAL2103904.1"/>
    <property type="molecule type" value="Genomic_DNA"/>
</dbReference>
<comment type="subcellular location">
    <subcellularLocation>
        <location evidence="5">Nucleus</location>
    </subcellularLocation>
</comment>
<dbReference type="Proteomes" id="UP001591681">
    <property type="component" value="Unassembled WGS sequence"/>
</dbReference>
<dbReference type="InterPro" id="IPR015633">
    <property type="entry name" value="E2F"/>
</dbReference>
<evidence type="ECO:0000256" key="5">
    <source>
        <dbReference type="RuleBase" id="RU003796"/>
    </source>
</evidence>
<dbReference type="PANTHER" id="PTHR12081:SF43">
    <property type="entry name" value="TRANSCRIPTION FACTOR E2F1"/>
    <property type="match status" value="1"/>
</dbReference>
<evidence type="ECO:0000313" key="7">
    <source>
        <dbReference type="EMBL" id="KAL2103904.1"/>
    </source>
</evidence>
<evidence type="ECO:0000256" key="3">
    <source>
        <dbReference type="ARBA" id="ARBA00023125"/>
    </source>
</evidence>
<dbReference type="InterPro" id="IPR036390">
    <property type="entry name" value="WH_DNA-bd_sf"/>
</dbReference>
<evidence type="ECO:0000259" key="6">
    <source>
        <dbReference type="SMART" id="SM01372"/>
    </source>
</evidence>
<dbReference type="SUPFAM" id="SSF144074">
    <property type="entry name" value="E2F-DP heterodimerization region"/>
    <property type="match status" value="1"/>
</dbReference>
<dbReference type="FunFam" id="1.10.10.10:FF:000008">
    <property type="entry name" value="E2F transcription factor 1"/>
    <property type="match status" value="1"/>
</dbReference>
<keyword evidence="4 5" id="KW-0804">Transcription</keyword>
<dbReference type="Pfam" id="PF16421">
    <property type="entry name" value="E2F_CC-MB"/>
    <property type="match status" value="1"/>
</dbReference>
<dbReference type="InterPro" id="IPR003316">
    <property type="entry name" value="E2F_WHTH_DNA-bd_dom"/>
</dbReference>
<keyword evidence="5" id="KW-0539">Nucleus</keyword>
<dbReference type="GO" id="GO:0003677">
    <property type="term" value="F:DNA binding"/>
    <property type="evidence" value="ECO:0007669"/>
    <property type="project" value="UniProtKB-KW"/>
</dbReference>
<accession>A0ABD1KXL9</accession>
<keyword evidence="3 5" id="KW-0238">DNA-binding</keyword>
<dbReference type="Gene3D" id="1.10.10.10">
    <property type="entry name" value="Winged helix-like DNA-binding domain superfamily/Winged helix DNA-binding domain"/>
    <property type="match status" value="1"/>
</dbReference>
<organism evidence="7 8">
    <name type="scientific">Coilia grayii</name>
    <name type="common">Gray's grenadier anchovy</name>
    <dbReference type="NCBI Taxonomy" id="363190"/>
    <lineage>
        <taxon>Eukaryota</taxon>
        <taxon>Metazoa</taxon>
        <taxon>Chordata</taxon>
        <taxon>Craniata</taxon>
        <taxon>Vertebrata</taxon>
        <taxon>Euteleostomi</taxon>
        <taxon>Actinopterygii</taxon>
        <taxon>Neopterygii</taxon>
        <taxon>Teleostei</taxon>
        <taxon>Clupei</taxon>
        <taxon>Clupeiformes</taxon>
        <taxon>Clupeoidei</taxon>
        <taxon>Engraulidae</taxon>
        <taxon>Coilinae</taxon>
        <taxon>Coilia</taxon>
    </lineage>
</organism>
<comment type="caution">
    <text evidence="7">The sequence shown here is derived from an EMBL/GenBank/DDBJ whole genome shotgun (WGS) entry which is preliminary data.</text>
</comment>
<dbReference type="InterPro" id="IPR037241">
    <property type="entry name" value="E2F-DP_heterodim"/>
</dbReference>
<protein>
    <recommendedName>
        <fullName evidence="6">E2F/DP family winged-helix DNA-binding domain-containing protein</fullName>
    </recommendedName>
</protein>
<keyword evidence="8" id="KW-1185">Reference proteome</keyword>
<dbReference type="InterPro" id="IPR032198">
    <property type="entry name" value="E2F_CC-MB"/>
</dbReference>
<gene>
    <name evidence="7" type="ORF">ACEWY4_000772</name>
</gene>
<evidence type="ECO:0000256" key="4">
    <source>
        <dbReference type="ARBA" id="ARBA00023163"/>
    </source>
</evidence>
<dbReference type="InterPro" id="IPR036388">
    <property type="entry name" value="WH-like_DNA-bd_sf"/>
</dbReference>
<dbReference type="SUPFAM" id="SSF46785">
    <property type="entry name" value="Winged helix' DNA-binding domain"/>
    <property type="match status" value="1"/>
</dbReference>
<sequence length="421" mass="46697">MSDTLISAQNSEDLLADFESLVNCGAFELNGHPVVIISTPSNVDVPTVAPPVNANILFVATPQTTNQERLRTNLDRPPVKRRLDLDSDHLYVSTPRLEVARPAHISTPAPRRVDKKATEKSRYDTSLNLTTKRFLDLLSQSPDGVVDLNLASQVLDVQKRRIYDITNVLEGIQLVSKKSKNHIQWLGSCRDRPAIKRHQHLQKELVELTEVEGKLDELIGKCELQLQLLTEDPQNKKYPFTLSYVTCQDLCTIVNPTDQLVMVIKAPPETQLQVSEPSEGYQIALKSSRGPVDVFLCPEDSSKACSPVTDGKVCVVPRQTCSPQTDSLEPTACTSSVSDSPPLSLDPPLLNEHPGADFDLTHLESSNLLLDENMDCFNIPTNSFISLSPPLSQDYYFGLEENEGINELFDCNFGELGSLEF</sequence>
<dbReference type="GO" id="GO:0005634">
    <property type="term" value="C:nucleus"/>
    <property type="evidence" value="ECO:0007669"/>
    <property type="project" value="UniProtKB-SubCell"/>
</dbReference>
<evidence type="ECO:0000256" key="1">
    <source>
        <dbReference type="ARBA" id="ARBA00010940"/>
    </source>
</evidence>
<proteinExistence type="inferred from homology"/>
<dbReference type="AlphaFoldDB" id="A0ABD1KXL9"/>
<feature type="domain" description="E2F/DP family winged-helix DNA-binding" evidence="6">
    <location>
        <begin position="122"/>
        <end position="187"/>
    </location>
</feature>
<comment type="similarity">
    <text evidence="1 5">Belongs to the E2F/DP family.</text>
</comment>
<name>A0ABD1KXL9_9TELE</name>
<reference evidence="7 8" key="1">
    <citation type="submission" date="2024-09" db="EMBL/GenBank/DDBJ databases">
        <title>A chromosome-level genome assembly of Gray's grenadier anchovy, Coilia grayii.</title>
        <authorList>
            <person name="Fu Z."/>
        </authorList>
    </citation>
    <scope>NUCLEOTIDE SEQUENCE [LARGE SCALE GENOMIC DNA]</scope>
    <source>
        <strain evidence="7">G4</strain>
        <tissue evidence="7">Muscle</tissue>
    </source>
</reference>
<dbReference type="SMART" id="SM01372">
    <property type="entry name" value="E2F_TDP"/>
    <property type="match status" value="1"/>
</dbReference>
<dbReference type="Gene3D" id="6.10.250.540">
    <property type="match status" value="1"/>
</dbReference>